<dbReference type="Proteomes" id="UP000234840">
    <property type="component" value="Unassembled WGS sequence"/>
</dbReference>
<reference evidence="1 2" key="1">
    <citation type="journal article" date="2017" name="Genome Med.">
        <title>A novel Ruminococcus gnavus clade enriched in inflammatory bowel disease patients.</title>
        <authorList>
            <person name="Hall A.B."/>
            <person name="Yassour M."/>
            <person name="Sauk J."/>
            <person name="Garner A."/>
            <person name="Jiang X."/>
            <person name="Arthur T."/>
            <person name="Lagoudas G.K."/>
            <person name="Vatanen T."/>
            <person name="Fornelos N."/>
            <person name="Wilson R."/>
            <person name="Bertha M."/>
            <person name="Cohen M."/>
            <person name="Garber J."/>
            <person name="Khalili H."/>
            <person name="Gevers D."/>
            <person name="Ananthakrishnan A.N."/>
            <person name="Kugathasan S."/>
            <person name="Lander E.S."/>
            <person name="Blainey P."/>
            <person name="Vlamakis H."/>
            <person name="Xavier R.J."/>
            <person name="Huttenhower C."/>
        </authorList>
    </citation>
    <scope>NUCLEOTIDE SEQUENCE [LARGE SCALE GENOMIC DNA]</scope>
    <source>
        <strain evidence="1 2">RJX1128</strain>
    </source>
</reference>
<evidence type="ECO:0000313" key="1">
    <source>
        <dbReference type="EMBL" id="PLT82074.1"/>
    </source>
</evidence>
<comment type="caution">
    <text evidence="1">The sequence shown here is derived from an EMBL/GenBank/DDBJ whole genome shotgun (WGS) entry which is preliminary data.</text>
</comment>
<dbReference type="AlphaFoldDB" id="A0A2N5PWQ4"/>
<organism evidence="1 2">
    <name type="scientific">Mediterraneibacter gnavus</name>
    <name type="common">Ruminococcus gnavus</name>
    <dbReference type="NCBI Taxonomy" id="33038"/>
    <lineage>
        <taxon>Bacteria</taxon>
        <taxon>Bacillati</taxon>
        <taxon>Bacillota</taxon>
        <taxon>Clostridia</taxon>
        <taxon>Lachnospirales</taxon>
        <taxon>Lachnospiraceae</taxon>
        <taxon>Mediterraneibacter</taxon>
    </lineage>
</organism>
<proteinExistence type="predicted"/>
<gene>
    <name evidence="1" type="ORF">CDL20_13935</name>
</gene>
<protein>
    <submittedName>
        <fullName evidence="1">Uncharacterized protein</fullName>
    </submittedName>
</protein>
<dbReference type="EMBL" id="NIHW01000047">
    <property type="protein sequence ID" value="PLT82074.1"/>
    <property type="molecule type" value="Genomic_DNA"/>
</dbReference>
<dbReference type="RefSeq" id="WP_101882950.1">
    <property type="nucleotide sequence ID" value="NZ_NIHW01000047.1"/>
</dbReference>
<evidence type="ECO:0000313" key="2">
    <source>
        <dbReference type="Proteomes" id="UP000234840"/>
    </source>
</evidence>
<sequence>MPIANIKTVKKCAFCKHWYDPTNSAISPRSPRINLWEYDDKCKKKCLKKNYDMAASAFCGKYECKLEVN</sequence>
<name>A0A2N5PWQ4_MEDGN</name>
<accession>A0A2N5PWQ4</accession>